<evidence type="ECO:0000313" key="2">
    <source>
        <dbReference type="Proteomes" id="UP000032180"/>
    </source>
</evidence>
<dbReference type="Proteomes" id="UP000032180">
    <property type="component" value="Chromosome 5"/>
</dbReference>
<name>A0A0D9WK82_9ORYZ</name>
<reference evidence="1" key="3">
    <citation type="submission" date="2015-04" db="UniProtKB">
        <authorList>
            <consortium name="EnsemblPlants"/>
        </authorList>
    </citation>
    <scope>IDENTIFICATION</scope>
</reference>
<dbReference type="EnsemblPlants" id="LPERR05G22840.1">
    <property type="protein sequence ID" value="LPERR05G22840.1"/>
    <property type="gene ID" value="LPERR05G22840"/>
</dbReference>
<accession>A0A0D9WK82</accession>
<keyword evidence="2" id="KW-1185">Reference proteome</keyword>
<reference evidence="2" key="2">
    <citation type="submission" date="2013-12" db="EMBL/GenBank/DDBJ databases">
        <authorList>
            <person name="Yu Y."/>
            <person name="Lee S."/>
            <person name="de Baynast K."/>
            <person name="Wissotski M."/>
            <person name="Liu L."/>
            <person name="Talag J."/>
            <person name="Goicoechea J."/>
            <person name="Angelova A."/>
            <person name="Jetty R."/>
            <person name="Kudrna D."/>
            <person name="Golser W."/>
            <person name="Rivera L."/>
            <person name="Zhang J."/>
            <person name="Wing R."/>
        </authorList>
    </citation>
    <scope>NUCLEOTIDE SEQUENCE</scope>
</reference>
<dbReference type="AlphaFoldDB" id="A0A0D9WK82"/>
<reference evidence="1 2" key="1">
    <citation type="submission" date="2012-08" db="EMBL/GenBank/DDBJ databases">
        <title>Oryza genome evolution.</title>
        <authorList>
            <person name="Wing R.A."/>
        </authorList>
    </citation>
    <scope>NUCLEOTIDE SEQUENCE</scope>
</reference>
<evidence type="ECO:0000313" key="1">
    <source>
        <dbReference type="EnsemblPlants" id="LPERR05G22840.1"/>
    </source>
</evidence>
<dbReference type="HOGENOM" id="CLU_2889016_0_0_1"/>
<proteinExistence type="predicted"/>
<organism evidence="1 2">
    <name type="scientific">Leersia perrieri</name>
    <dbReference type="NCBI Taxonomy" id="77586"/>
    <lineage>
        <taxon>Eukaryota</taxon>
        <taxon>Viridiplantae</taxon>
        <taxon>Streptophyta</taxon>
        <taxon>Embryophyta</taxon>
        <taxon>Tracheophyta</taxon>
        <taxon>Spermatophyta</taxon>
        <taxon>Magnoliopsida</taxon>
        <taxon>Liliopsida</taxon>
        <taxon>Poales</taxon>
        <taxon>Poaceae</taxon>
        <taxon>BOP clade</taxon>
        <taxon>Oryzoideae</taxon>
        <taxon>Oryzeae</taxon>
        <taxon>Oryzinae</taxon>
        <taxon>Leersia</taxon>
    </lineage>
</organism>
<protein>
    <submittedName>
        <fullName evidence="1">Uncharacterized protein</fullName>
    </submittedName>
</protein>
<sequence length="63" mass="7082">MDLGCVDPPEVDDNEPVAQSIRRRHSRFSTLRLHRRCSPPLDPLAAHGRGLRATWHGSADVVR</sequence>
<dbReference type="Gramene" id="LPERR05G22840.1">
    <property type="protein sequence ID" value="LPERR05G22840.1"/>
    <property type="gene ID" value="LPERR05G22840"/>
</dbReference>